<dbReference type="RefSeq" id="WP_164656756.1">
    <property type="nucleotide sequence ID" value="NZ_JAAIJR010000185.1"/>
</dbReference>
<name>A0A6P1E0A4_9GAMM</name>
<comment type="caution">
    <text evidence="1">The sequence shown here is derived from an EMBL/GenBank/DDBJ whole genome shotgun (WGS) entry which is preliminary data.</text>
</comment>
<evidence type="ECO:0000313" key="1">
    <source>
        <dbReference type="EMBL" id="NEX23319.1"/>
    </source>
</evidence>
<accession>A0A6P1E0A4</accession>
<proteinExistence type="predicted"/>
<dbReference type="Proteomes" id="UP000471640">
    <property type="component" value="Unassembled WGS sequence"/>
</dbReference>
<keyword evidence="2" id="KW-1185">Reference proteome</keyword>
<dbReference type="AlphaFoldDB" id="A0A6P1E0A4"/>
<organism evidence="1 2">
    <name type="scientific">Thiorhodococcus mannitoliphagus</name>
    <dbReference type="NCBI Taxonomy" id="329406"/>
    <lineage>
        <taxon>Bacteria</taxon>
        <taxon>Pseudomonadati</taxon>
        <taxon>Pseudomonadota</taxon>
        <taxon>Gammaproteobacteria</taxon>
        <taxon>Chromatiales</taxon>
        <taxon>Chromatiaceae</taxon>
        <taxon>Thiorhodococcus</taxon>
    </lineage>
</organism>
<dbReference type="EMBL" id="JAAIJR010000185">
    <property type="protein sequence ID" value="NEX23319.1"/>
    <property type="molecule type" value="Genomic_DNA"/>
</dbReference>
<gene>
    <name evidence="1" type="ORF">G3480_23980</name>
</gene>
<sequence length="169" mass="19259">MPESHWLWCISGSGCLRLRSPSFDGNSRHLARLALILPNVSYLKRMMKKITSDILVAYAQCQRKTYLLLHADEKGKANKYITILEHKKTINQTAYLENLKNQHPELSSCNSMNLINGSNLLINAKLQSKEHESNCAVLEKILSPSLLGDYSYEPIIFVGLDHRLVHLRD</sequence>
<protein>
    <submittedName>
        <fullName evidence="1">Uncharacterized protein</fullName>
    </submittedName>
</protein>
<reference evidence="2" key="1">
    <citation type="journal article" date="2020" name="Microbiol. Resour. Announc.">
        <title>Draft Genome Sequences of Thiorhodococcus mannitoliphagus and Thiorhodococcus minor, Purple Sulfur Photosynthetic Bacteria in the Gammaproteobacterial Family Chromatiaceae.</title>
        <authorList>
            <person name="Aviles F.A."/>
            <person name="Meyer T.E."/>
            <person name="Kyndt J.A."/>
        </authorList>
    </citation>
    <scope>NUCLEOTIDE SEQUENCE [LARGE SCALE GENOMIC DNA]</scope>
    <source>
        <strain evidence="2">DSM 18266</strain>
    </source>
</reference>
<evidence type="ECO:0000313" key="2">
    <source>
        <dbReference type="Proteomes" id="UP000471640"/>
    </source>
</evidence>
<reference evidence="1 2" key="2">
    <citation type="submission" date="2020-02" db="EMBL/GenBank/DDBJ databases">
        <title>Genome sequences of Thiorhodococcus mannitoliphagus and Thiorhodococcus minor, purple sulfur photosynthetic bacteria in the gammaproteobacterial family, Chromatiaceae.</title>
        <authorList>
            <person name="Aviles F.A."/>
            <person name="Meyer T.E."/>
            <person name="Kyndt J.A."/>
        </authorList>
    </citation>
    <scope>NUCLEOTIDE SEQUENCE [LARGE SCALE GENOMIC DNA]</scope>
    <source>
        <strain evidence="1 2">DSM 18266</strain>
    </source>
</reference>